<comment type="caution">
    <text evidence="1">The sequence shown here is derived from an EMBL/GenBank/DDBJ whole genome shotgun (WGS) entry which is preliminary data.</text>
</comment>
<sequence length="155" mass="17891">MKISSSPAARVVGSFLWRAWSGLIGFLNDRLLPERYHVQPEALPQWVAQVWAHYLRYREASRPGAVQFRGLTVDPSHVQDPRSVRLGSRPVYYRGCRIETVAYSGEPTSMNTVGKAFVPPYWKLLNNLRLKLNLADADRYQVTPELQRVYRGREF</sequence>
<proteinExistence type="predicted"/>
<reference evidence="1" key="1">
    <citation type="submission" date="2021-02" db="EMBL/GenBank/DDBJ databases">
        <title>The CRISPR/cas machinery reduction and long-range gene transfer in the hot spring cyanobacterium Synechococcus.</title>
        <authorList>
            <person name="Dvorak P."/>
            <person name="Jahodarova E."/>
            <person name="Hasler P."/>
            <person name="Poulickova A."/>
        </authorList>
    </citation>
    <scope>NUCLEOTIDE SEQUENCE</scope>
    <source>
        <strain evidence="1">Rupite</strain>
    </source>
</reference>
<keyword evidence="2" id="KW-1185">Reference proteome</keyword>
<organism evidence="1 2">
    <name type="scientific">Thermostichus vulcanus str. 'Rupite'</name>
    <dbReference type="NCBI Taxonomy" id="2813851"/>
    <lineage>
        <taxon>Bacteria</taxon>
        <taxon>Bacillati</taxon>
        <taxon>Cyanobacteriota</taxon>
        <taxon>Cyanophyceae</taxon>
        <taxon>Thermostichales</taxon>
        <taxon>Thermostichaceae</taxon>
        <taxon>Thermostichus</taxon>
    </lineage>
</organism>
<protein>
    <submittedName>
        <fullName evidence="1">Uncharacterized protein</fullName>
    </submittedName>
</protein>
<name>A0ABT0CA38_THEVL</name>
<dbReference type="EMBL" id="JAFIRA010000013">
    <property type="protein sequence ID" value="MCJ2542645.1"/>
    <property type="molecule type" value="Genomic_DNA"/>
</dbReference>
<dbReference type="RefSeq" id="WP_244349918.1">
    <property type="nucleotide sequence ID" value="NZ_JAFIRA010000013.1"/>
</dbReference>
<gene>
    <name evidence="1" type="ORF">JX360_06950</name>
</gene>
<dbReference type="Proteomes" id="UP000830835">
    <property type="component" value="Unassembled WGS sequence"/>
</dbReference>
<accession>A0ABT0CA38</accession>
<evidence type="ECO:0000313" key="1">
    <source>
        <dbReference type="EMBL" id="MCJ2542645.1"/>
    </source>
</evidence>
<evidence type="ECO:0000313" key="2">
    <source>
        <dbReference type="Proteomes" id="UP000830835"/>
    </source>
</evidence>